<name>A0A378TXE6_NEIEL</name>
<reference evidence="2 3" key="1">
    <citation type="submission" date="2018-06" db="EMBL/GenBank/DDBJ databases">
        <authorList>
            <consortium name="Pathogen Informatics"/>
            <person name="Doyle S."/>
        </authorList>
    </citation>
    <scope>NUCLEOTIDE SEQUENCE [LARGE SCALE GENOMIC DNA]</scope>
    <source>
        <strain evidence="2 3">NCTC10660</strain>
    </source>
</reference>
<dbReference type="AlphaFoldDB" id="A0A378TXE6"/>
<dbReference type="RefSeq" id="WP_074897213.1">
    <property type="nucleotide sequence ID" value="NZ_CAJPMF010000026.1"/>
</dbReference>
<sequence>MKLLKTVPLLLSLAVATAQAADVNPHPQSFGTWHDADGGNFVINKNGFKEFAHVSAECGQKSKGYVHESSWISGKELAKSIRESIEIEDSDNKAYGSEMNAVLKTIRPNKKYLRIDVALSCSDGMESFIQLDKNNALRSTTAPDEFFRRAKRVK</sequence>
<accession>A0A378TXE6</accession>
<dbReference type="EMBL" id="UGQW01000002">
    <property type="protein sequence ID" value="STZ67675.1"/>
    <property type="molecule type" value="Genomic_DNA"/>
</dbReference>
<evidence type="ECO:0000313" key="2">
    <source>
        <dbReference type="EMBL" id="STZ67675.1"/>
    </source>
</evidence>
<dbReference type="Proteomes" id="UP000254927">
    <property type="component" value="Unassembled WGS sequence"/>
</dbReference>
<evidence type="ECO:0008006" key="4">
    <source>
        <dbReference type="Google" id="ProtNLM"/>
    </source>
</evidence>
<gene>
    <name evidence="2" type="ORF">NCTC10660_01160</name>
</gene>
<evidence type="ECO:0000256" key="1">
    <source>
        <dbReference type="SAM" id="SignalP"/>
    </source>
</evidence>
<feature type="signal peptide" evidence="1">
    <location>
        <begin position="1"/>
        <end position="20"/>
    </location>
</feature>
<feature type="chain" id="PRO_5016582155" description="Lipoprotein" evidence="1">
    <location>
        <begin position="21"/>
        <end position="154"/>
    </location>
</feature>
<organism evidence="2 3">
    <name type="scientific">Neisseria elongata</name>
    <dbReference type="NCBI Taxonomy" id="495"/>
    <lineage>
        <taxon>Bacteria</taxon>
        <taxon>Pseudomonadati</taxon>
        <taxon>Pseudomonadota</taxon>
        <taxon>Betaproteobacteria</taxon>
        <taxon>Neisseriales</taxon>
        <taxon>Neisseriaceae</taxon>
        <taxon>Neisseria</taxon>
    </lineage>
</organism>
<protein>
    <recommendedName>
        <fullName evidence="4">Lipoprotein</fullName>
    </recommendedName>
</protein>
<evidence type="ECO:0000313" key="3">
    <source>
        <dbReference type="Proteomes" id="UP000254927"/>
    </source>
</evidence>
<proteinExistence type="predicted"/>
<keyword evidence="1" id="KW-0732">Signal</keyword>
<dbReference type="GeneID" id="93352143"/>